<keyword evidence="8" id="KW-0539">Nucleus</keyword>
<dbReference type="SUPFAM" id="SSF56024">
    <property type="entry name" value="Phospholipase D/nuclease"/>
    <property type="match status" value="2"/>
</dbReference>
<feature type="compositionally biased region" description="Basic and acidic residues" evidence="9">
    <location>
        <begin position="110"/>
        <end position="119"/>
    </location>
</feature>
<keyword evidence="11" id="KW-1185">Reference proteome</keyword>
<sequence>MDFSDGEDDPDHGTSRKREPEVLVISDDEEDDDVMEISAPKPTVAKPQPQHTTRKEPTPTPALALAPAPALALAKPLVGAGPLSLLGDRAQMERERLARQKRLRPPSPPRTEEQGHSSGEDDDSDGDGASEGSARKRAKLDTSVDENGRRTFPEGQLLRIETKYATSTTEPGIRLSEILGPKEELAQAVLCAYVVDPVWLYSFFDPTTPVVLVTDAKMCGAKQDGDERGSGPLLRHILPNWVRVCPRVHRIGDFDGSMHMKYMLLFSKSGTLRVVVSSANLVDYDWRDIENYAYVQDFPKSTTKDTIARRPGEKAGESFPEVLADVLRATGVDEALDVLRKDGHTSLPLSSLSPSSSKSSLSVLDRGWDWRAAHSGRVALVPSVSGRWEGWAGEEAVLRYGQPRLMRSIILLGASLEDVEKGLKPPPSSASKKTVNDLVKRPSKTVSDEPHETELTLSCLGSSLGTYDAPWVAGFRLCAGGKARALQGWLDRGRKKTPQQGPTYILYPTVESINITTMGGRGAGTIFCRPKAWKTLQDMGAVGGTGVSGLRMLDARSKSGEGVAMHTKMILGTLPKTAPAAPAPSSKKPSKKSRTPLTDQSETESDTESDDSVEIIETTQLQSPPHAWLYAGSHNFTAAAWGRMSGSGFNPVLTISNYELGVVFRLETPADVEKSVAWARPARPYIRGDEPWIQPILRHGPTPTSP</sequence>
<feature type="region of interest" description="Disordered" evidence="9">
    <location>
        <begin position="96"/>
        <end position="151"/>
    </location>
</feature>
<keyword evidence="5" id="KW-0378">Hydrolase</keyword>
<evidence type="ECO:0000256" key="2">
    <source>
        <dbReference type="ARBA" id="ARBA00010205"/>
    </source>
</evidence>
<comment type="similarity">
    <text evidence="2">Belongs to the tyrosyl-DNA phosphodiesterase family.</text>
</comment>
<evidence type="ECO:0000313" key="11">
    <source>
        <dbReference type="Proteomes" id="UP000815677"/>
    </source>
</evidence>
<evidence type="ECO:0000256" key="4">
    <source>
        <dbReference type="ARBA" id="ARBA00022763"/>
    </source>
</evidence>
<feature type="region of interest" description="Disordered" evidence="9">
    <location>
        <begin position="1"/>
        <end position="67"/>
    </location>
</feature>
<feature type="compositionally biased region" description="Acidic residues" evidence="9">
    <location>
        <begin position="26"/>
        <end position="35"/>
    </location>
</feature>
<evidence type="ECO:0000256" key="8">
    <source>
        <dbReference type="ARBA" id="ARBA00023242"/>
    </source>
</evidence>
<protein>
    <recommendedName>
        <fullName evidence="12">Phospholipase D/nuclease</fullName>
    </recommendedName>
</protein>
<evidence type="ECO:0000256" key="1">
    <source>
        <dbReference type="ARBA" id="ARBA00004123"/>
    </source>
</evidence>
<keyword evidence="7" id="KW-0234">DNA repair</keyword>
<evidence type="ECO:0000256" key="9">
    <source>
        <dbReference type="SAM" id="MobiDB-lite"/>
    </source>
</evidence>
<proteinExistence type="inferred from homology"/>
<feature type="compositionally biased region" description="Basic and acidic residues" evidence="9">
    <location>
        <begin position="139"/>
        <end position="151"/>
    </location>
</feature>
<feature type="region of interest" description="Disordered" evidence="9">
    <location>
        <begin position="421"/>
        <end position="448"/>
    </location>
</feature>
<feature type="compositionally biased region" description="Acidic residues" evidence="9">
    <location>
        <begin position="1"/>
        <end position="10"/>
    </location>
</feature>
<feature type="compositionally biased region" description="Low complexity" evidence="9">
    <location>
        <begin position="578"/>
        <end position="587"/>
    </location>
</feature>
<keyword evidence="4" id="KW-0227">DNA damage</keyword>
<dbReference type="PANTHER" id="PTHR12415">
    <property type="entry name" value="TYROSYL-DNA PHOSPHODIESTERASE 1"/>
    <property type="match status" value="1"/>
</dbReference>
<dbReference type="Gene3D" id="3.30.870.10">
    <property type="entry name" value="Endonuclease Chain A"/>
    <property type="match status" value="2"/>
</dbReference>
<dbReference type="Pfam" id="PF06087">
    <property type="entry name" value="Tyr-DNA_phospho"/>
    <property type="match status" value="1"/>
</dbReference>
<dbReference type="PANTHER" id="PTHR12415:SF0">
    <property type="entry name" value="TYROSYL-DNA PHOSPHODIESTERASE 1"/>
    <property type="match status" value="1"/>
</dbReference>
<evidence type="ECO:0000256" key="6">
    <source>
        <dbReference type="ARBA" id="ARBA00022839"/>
    </source>
</evidence>
<accession>A0ABQ0LU07</accession>
<evidence type="ECO:0008006" key="12">
    <source>
        <dbReference type="Google" id="ProtNLM"/>
    </source>
</evidence>
<name>A0ABQ0LU07_MYCCL</name>
<evidence type="ECO:0000256" key="3">
    <source>
        <dbReference type="ARBA" id="ARBA00022722"/>
    </source>
</evidence>
<keyword evidence="3" id="KW-0540">Nuclease</keyword>
<comment type="subcellular location">
    <subcellularLocation>
        <location evidence="1">Nucleus</location>
    </subcellularLocation>
</comment>
<dbReference type="CDD" id="cd09122">
    <property type="entry name" value="PLDc_Tdp1_1"/>
    <property type="match status" value="1"/>
</dbReference>
<feature type="compositionally biased region" description="Acidic residues" evidence="9">
    <location>
        <begin position="601"/>
        <end position="613"/>
    </location>
</feature>
<evidence type="ECO:0000256" key="7">
    <source>
        <dbReference type="ARBA" id="ARBA00023204"/>
    </source>
</evidence>
<feature type="compositionally biased region" description="Basic and acidic residues" evidence="9">
    <location>
        <begin position="434"/>
        <end position="448"/>
    </location>
</feature>
<keyword evidence="6" id="KW-0269">Exonuclease</keyword>
<dbReference type="InterPro" id="IPR010347">
    <property type="entry name" value="Tdp1"/>
</dbReference>
<dbReference type="Proteomes" id="UP000815677">
    <property type="component" value="Unassembled WGS sequence"/>
</dbReference>
<gene>
    <name evidence="10" type="ORF">MCHLO_11388</name>
</gene>
<organism evidence="10 11">
    <name type="scientific">Mycena chlorophos</name>
    <name type="common">Agaric fungus</name>
    <name type="synonym">Agaricus chlorophos</name>
    <dbReference type="NCBI Taxonomy" id="658473"/>
    <lineage>
        <taxon>Eukaryota</taxon>
        <taxon>Fungi</taxon>
        <taxon>Dikarya</taxon>
        <taxon>Basidiomycota</taxon>
        <taxon>Agaricomycotina</taxon>
        <taxon>Agaricomycetes</taxon>
        <taxon>Agaricomycetidae</taxon>
        <taxon>Agaricales</taxon>
        <taxon>Marasmiineae</taxon>
        <taxon>Mycenaceae</taxon>
        <taxon>Mycena</taxon>
    </lineage>
</organism>
<feature type="compositionally biased region" description="Basic and acidic residues" evidence="9">
    <location>
        <begin position="11"/>
        <end position="21"/>
    </location>
</feature>
<evidence type="ECO:0000313" key="10">
    <source>
        <dbReference type="EMBL" id="GAT54541.1"/>
    </source>
</evidence>
<feature type="region of interest" description="Disordered" evidence="9">
    <location>
        <begin position="574"/>
        <end position="613"/>
    </location>
</feature>
<reference evidence="10" key="1">
    <citation type="submission" date="2014-09" db="EMBL/GenBank/DDBJ databases">
        <title>Genome sequence of the luminous mushroom Mycena chlorophos for searching fungal bioluminescence genes.</title>
        <authorList>
            <person name="Tanaka Y."/>
            <person name="Kasuga D."/>
            <person name="Oba Y."/>
            <person name="Hase S."/>
            <person name="Sato K."/>
            <person name="Oba Y."/>
            <person name="Sakakibara Y."/>
        </authorList>
    </citation>
    <scope>NUCLEOTIDE SEQUENCE</scope>
</reference>
<evidence type="ECO:0000256" key="5">
    <source>
        <dbReference type="ARBA" id="ARBA00022801"/>
    </source>
</evidence>
<dbReference type="EMBL" id="DF848688">
    <property type="protein sequence ID" value="GAT54541.1"/>
    <property type="molecule type" value="Genomic_DNA"/>
</dbReference>